<evidence type="ECO:0000256" key="10">
    <source>
        <dbReference type="RuleBase" id="RU366077"/>
    </source>
</evidence>
<dbReference type="SUPFAM" id="SSF55486">
    <property type="entry name" value="Metalloproteases ('zincins'), catalytic domain"/>
    <property type="match status" value="1"/>
</dbReference>
<evidence type="ECO:0000256" key="8">
    <source>
        <dbReference type="PIRSR" id="PIRSR601577-1"/>
    </source>
</evidence>
<evidence type="ECO:0000313" key="12">
    <source>
        <dbReference type="Proteomes" id="UP000269396"/>
    </source>
</evidence>
<evidence type="ECO:0000256" key="7">
    <source>
        <dbReference type="ARBA" id="ARBA00039717"/>
    </source>
</evidence>
<dbReference type="InterPro" id="IPR001577">
    <property type="entry name" value="Peptidase_M8"/>
</dbReference>
<keyword evidence="3 9" id="KW-0479">Metal-binding</keyword>
<evidence type="ECO:0000256" key="3">
    <source>
        <dbReference type="ARBA" id="ARBA00022723"/>
    </source>
</evidence>
<evidence type="ECO:0000256" key="1">
    <source>
        <dbReference type="ARBA" id="ARBA00005860"/>
    </source>
</evidence>
<evidence type="ECO:0000256" key="9">
    <source>
        <dbReference type="PIRSR" id="PIRSR601577-2"/>
    </source>
</evidence>
<dbReference type="GO" id="GO:0004222">
    <property type="term" value="F:metalloendopeptidase activity"/>
    <property type="evidence" value="ECO:0007669"/>
    <property type="project" value="UniProtKB-UniRule"/>
</dbReference>
<dbReference type="PANTHER" id="PTHR10942">
    <property type="entry name" value="LEISHMANOLYSIN-LIKE PEPTIDASE"/>
    <property type="match status" value="1"/>
</dbReference>
<keyword evidence="2 10" id="KW-0645">Protease</keyword>
<dbReference type="Proteomes" id="UP000269396">
    <property type="component" value="Unassembled WGS sequence"/>
</dbReference>
<name>A0A183PQG3_9TREM</name>
<organism evidence="11 12">
    <name type="scientific">Schistosoma mattheei</name>
    <dbReference type="NCBI Taxonomy" id="31246"/>
    <lineage>
        <taxon>Eukaryota</taxon>
        <taxon>Metazoa</taxon>
        <taxon>Spiralia</taxon>
        <taxon>Lophotrochozoa</taxon>
        <taxon>Platyhelminthes</taxon>
        <taxon>Trematoda</taxon>
        <taxon>Digenea</taxon>
        <taxon>Strigeidida</taxon>
        <taxon>Schistosomatoidea</taxon>
        <taxon>Schistosomatidae</taxon>
        <taxon>Schistosoma</taxon>
    </lineage>
</organism>
<evidence type="ECO:0000313" key="11">
    <source>
        <dbReference type="EMBL" id="VDP71816.1"/>
    </source>
</evidence>
<sequence>MLTTFTYLSNIIDEQGGSDVDVQARINKSRAVYLQSKTSRTQNNYQPTPKGCAEPVFYTDGRTGKKFCKSQCKKQALCYDHPVPDQYSSGCAVGSGGDNIRDVYQDGPGFAPNEYVLFVESENKQGCLSGSTLAYAGPCEMHPTTDRPIMGSINFCPQKMEIQEPGKTMLVGTAIHELGHALVSHYTIDKYRLDMKIFVELKF</sequence>
<dbReference type="PANTHER" id="PTHR10942:SF0">
    <property type="entry name" value="LEISHMANOLYSIN-LIKE PEPTIDASE"/>
    <property type="match status" value="1"/>
</dbReference>
<dbReference type="EC" id="3.4.24.-" evidence="10"/>
<proteinExistence type="inferred from homology"/>
<dbReference type="Pfam" id="PF01457">
    <property type="entry name" value="Peptidase_M8"/>
    <property type="match status" value="1"/>
</dbReference>
<dbReference type="GO" id="GO:0005737">
    <property type="term" value="C:cytoplasm"/>
    <property type="evidence" value="ECO:0007669"/>
    <property type="project" value="TreeGrafter"/>
</dbReference>
<dbReference type="GO" id="GO:0006508">
    <property type="term" value="P:proteolysis"/>
    <property type="evidence" value="ECO:0007669"/>
    <property type="project" value="UniProtKB-KW"/>
</dbReference>
<keyword evidence="6 9" id="KW-0482">Metalloprotease</keyword>
<protein>
    <recommendedName>
        <fullName evidence="7 10">Leishmanolysin-like peptidase</fullName>
        <ecNumber evidence="10">3.4.24.-</ecNumber>
    </recommendedName>
</protein>
<comment type="similarity">
    <text evidence="1 10">Belongs to the peptidase M8 family.</text>
</comment>
<dbReference type="EMBL" id="UZAL01037415">
    <property type="protein sequence ID" value="VDP71816.1"/>
    <property type="molecule type" value="Genomic_DNA"/>
</dbReference>
<reference evidence="11 12" key="1">
    <citation type="submission" date="2018-11" db="EMBL/GenBank/DDBJ databases">
        <authorList>
            <consortium name="Pathogen Informatics"/>
        </authorList>
    </citation>
    <scope>NUCLEOTIDE SEQUENCE [LARGE SCALE GENOMIC DNA]</scope>
    <source>
        <strain>Denwood</strain>
        <strain evidence="12">Zambia</strain>
    </source>
</reference>
<dbReference type="AlphaFoldDB" id="A0A183PQG3"/>
<gene>
    <name evidence="11" type="ORF">SMTD_LOCUS16598</name>
</gene>
<evidence type="ECO:0000256" key="4">
    <source>
        <dbReference type="ARBA" id="ARBA00022801"/>
    </source>
</evidence>
<keyword evidence="4 10" id="KW-0378">Hydrolase</keyword>
<dbReference type="GO" id="GO:0007155">
    <property type="term" value="P:cell adhesion"/>
    <property type="evidence" value="ECO:0007669"/>
    <property type="project" value="InterPro"/>
</dbReference>
<feature type="binding site" evidence="9">
    <location>
        <position position="180"/>
    </location>
    <ligand>
        <name>Zn(2+)</name>
        <dbReference type="ChEBI" id="CHEBI:29105"/>
        <note>catalytic</note>
    </ligand>
</feature>
<dbReference type="STRING" id="31246.A0A183PQG3"/>
<keyword evidence="5 9" id="KW-0862">Zinc</keyword>
<accession>A0A183PQG3</accession>
<feature type="binding site" evidence="9">
    <location>
        <position position="176"/>
    </location>
    <ligand>
        <name>Zn(2+)</name>
        <dbReference type="ChEBI" id="CHEBI:29105"/>
        <note>catalytic</note>
    </ligand>
</feature>
<evidence type="ECO:0000256" key="6">
    <source>
        <dbReference type="ARBA" id="ARBA00023049"/>
    </source>
</evidence>
<evidence type="ECO:0000256" key="2">
    <source>
        <dbReference type="ARBA" id="ARBA00022670"/>
    </source>
</evidence>
<comment type="cofactor">
    <cofactor evidence="9 10">
        <name>Zn(2+)</name>
        <dbReference type="ChEBI" id="CHEBI:29105"/>
    </cofactor>
    <text evidence="9 10">Binds 1 zinc ion per subunit.</text>
</comment>
<dbReference type="Gene3D" id="3.10.170.20">
    <property type="match status" value="1"/>
</dbReference>
<evidence type="ECO:0000256" key="5">
    <source>
        <dbReference type="ARBA" id="ARBA00022833"/>
    </source>
</evidence>
<keyword evidence="12" id="KW-1185">Reference proteome</keyword>
<feature type="active site" evidence="8">
    <location>
        <position position="177"/>
    </location>
</feature>
<dbReference type="GO" id="GO:0046872">
    <property type="term" value="F:metal ion binding"/>
    <property type="evidence" value="ECO:0007669"/>
    <property type="project" value="UniProtKB-KW"/>
</dbReference>
<dbReference type="GO" id="GO:0016020">
    <property type="term" value="C:membrane"/>
    <property type="evidence" value="ECO:0007669"/>
    <property type="project" value="InterPro"/>
</dbReference>